<dbReference type="GO" id="GO:0004519">
    <property type="term" value="F:endonuclease activity"/>
    <property type="evidence" value="ECO:0007669"/>
    <property type="project" value="UniProtKB-KW"/>
</dbReference>
<dbReference type="EC" id="3.1.-.-" evidence="9"/>
<dbReference type="NCBIfam" id="TIGR03641">
    <property type="entry name" value="cas1_HMARI"/>
    <property type="match status" value="1"/>
</dbReference>
<dbReference type="Proteomes" id="UP000094669">
    <property type="component" value="Unassembled WGS sequence"/>
</dbReference>
<feature type="binding site" evidence="9">
    <location>
        <position position="239"/>
    </location>
    <ligand>
        <name>Mn(2+)</name>
        <dbReference type="ChEBI" id="CHEBI:29035"/>
    </ligand>
</feature>
<dbReference type="InterPro" id="IPR002729">
    <property type="entry name" value="CRISPR-assoc_Cas1"/>
</dbReference>
<keyword evidence="4 9" id="KW-0378">Hydrolase</keyword>
<evidence type="ECO:0000313" key="11">
    <source>
        <dbReference type="Proteomes" id="UP000094669"/>
    </source>
</evidence>
<dbReference type="Pfam" id="PF01867">
    <property type="entry name" value="Cas_Cas1"/>
    <property type="match status" value="1"/>
</dbReference>
<gene>
    <name evidence="9" type="primary">cas1</name>
    <name evidence="10" type="ORF">BES34_007495</name>
</gene>
<dbReference type="PANTHER" id="PTHR43219">
    <property type="entry name" value="CRISPR-ASSOCIATED ENDONUCLEASE CAS1"/>
    <property type="match status" value="1"/>
</dbReference>
<evidence type="ECO:0000313" key="10">
    <source>
        <dbReference type="EMBL" id="PNV75481.1"/>
    </source>
</evidence>
<evidence type="ECO:0000256" key="6">
    <source>
        <dbReference type="ARBA" id="ARBA00023118"/>
    </source>
</evidence>
<organism evidence="10 11">
    <name type="scientific">Leptospira inadai serovar Lyme</name>
    <dbReference type="NCBI Taxonomy" id="293084"/>
    <lineage>
        <taxon>Bacteria</taxon>
        <taxon>Pseudomonadati</taxon>
        <taxon>Spirochaetota</taxon>
        <taxon>Spirochaetia</taxon>
        <taxon>Leptospirales</taxon>
        <taxon>Leptospiraceae</taxon>
        <taxon>Leptospira</taxon>
    </lineage>
</organism>
<evidence type="ECO:0000256" key="1">
    <source>
        <dbReference type="ARBA" id="ARBA00022722"/>
    </source>
</evidence>
<reference evidence="10" key="1">
    <citation type="submission" date="2018-01" db="EMBL/GenBank/DDBJ databases">
        <title>Genomic characterization of Leptospira inadai serogroup Lyme isolated from captured rat in Brazil and comparative analysis with human reference strain.</title>
        <authorList>
            <person name="Moreno L.Z."/>
            <person name="Loureiro A.P."/>
            <person name="Miraglia F."/>
            <person name="Kremer F.S."/>
            <person name="Eslabao M.R."/>
            <person name="Dellagostin O.A."/>
            <person name="Lilenbaum W."/>
            <person name="Moreno A.M."/>
        </authorList>
    </citation>
    <scope>NUCLEOTIDE SEQUENCE [LARGE SCALE GENOMIC DNA]</scope>
    <source>
        <strain evidence="10">M34/99</strain>
    </source>
</reference>
<comment type="cofactor">
    <cofactor evidence="9">
        <name>Mg(2+)</name>
        <dbReference type="ChEBI" id="CHEBI:18420"/>
    </cofactor>
    <cofactor evidence="9">
        <name>Mn(2+)</name>
        <dbReference type="ChEBI" id="CHEBI:29035"/>
    </cofactor>
</comment>
<evidence type="ECO:0000256" key="9">
    <source>
        <dbReference type="HAMAP-Rule" id="MF_01470"/>
    </source>
</evidence>
<sequence length="332" mass="38762">MKESMYLFNPGRLSKKNSTLCFTKGSGRDKEERFLPIENIEDLYVFGSLDGNSALFNFLGKNRIPIHFFDYYENYTGSFLPKDYLLSGKMLVTQAGEYKNEKSRLQIAKQIVSGAGKNILKNLQYYSTRGREVSTLISEIEILVEESSTTNSVASLMGYEGNIRRRYYNSFETIMKEFPFGSRTRNPPSNEINALISFGNSLCYSVCLSQIYHTQLNPTIGFLHEPGERRFSLALDIAEIFKPILIDRLIFRMINKKELQENDFDKELFGCFLKPSGREKFIKAFDERLKETIQHRQLEKNVSYRRLIRLECYKLEKQLLGIELYKPFVSWW</sequence>
<evidence type="ECO:0000256" key="7">
    <source>
        <dbReference type="ARBA" id="ARBA00023125"/>
    </source>
</evidence>
<keyword evidence="2 9" id="KW-0479">Metal-binding</keyword>
<keyword evidence="5 9" id="KW-0460">Magnesium</keyword>
<dbReference type="Gene3D" id="3.100.10.20">
    <property type="entry name" value="CRISPR-associated endonuclease Cas1, N-terminal domain"/>
    <property type="match status" value="1"/>
</dbReference>
<dbReference type="PANTHER" id="PTHR43219:SF1">
    <property type="entry name" value="CRISPR-ASSOCIATED ENDONUCLEASE CAS1"/>
    <property type="match status" value="1"/>
</dbReference>
<dbReference type="CDD" id="cd09722">
    <property type="entry name" value="Cas1_I-B"/>
    <property type="match status" value="1"/>
</dbReference>
<comment type="caution">
    <text evidence="10">The sequence shown here is derived from an EMBL/GenBank/DDBJ whole genome shotgun (WGS) entry which is preliminary data.</text>
</comment>
<evidence type="ECO:0000256" key="2">
    <source>
        <dbReference type="ARBA" id="ARBA00022723"/>
    </source>
</evidence>
<dbReference type="HAMAP" id="MF_01470">
    <property type="entry name" value="Cas1"/>
    <property type="match status" value="1"/>
</dbReference>
<dbReference type="NCBIfam" id="TIGR00287">
    <property type="entry name" value="cas1"/>
    <property type="match status" value="1"/>
</dbReference>
<keyword evidence="1 9" id="KW-0540">Nuclease</keyword>
<proteinExistence type="inferred from homology"/>
<feature type="binding site" evidence="9">
    <location>
        <position position="224"/>
    </location>
    <ligand>
        <name>Mn(2+)</name>
        <dbReference type="ChEBI" id="CHEBI:29035"/>
    </ligand>
</feature>
<dbReference type="InterPro" id="IPR042211">
    <property type="entry name" value="CRISPR-assoc_Cas1_N"/>
</dbReference>
<dbReference type="EMBL" id="MCRM02000006">
    <property type="protein sequence ID" value="PNV75481.1"/>
    <property type="molecule type" value="Genomic_DNA"/>
</dbReference>
<accession>A0ABX4YJV3</accession>
<evidence type="ECO:0000256" key="5">
    <source>
        <dbReference type="ARBA" id="ARBA00022842"/>
    </source>
</evidence>
<comment type="subunit">
    <text evidence="9">Homodimer, forms a heterotetramer with a Cas2 homodimer.</text>
</comment>
<protein>
    <recommendedName>
        <fullName evidence="9">CRISPR-associated endonuclease Cas1</fullName>
        <ecNumber evidence="9">3.1.-.-</ecNumber>
    </recommendedName>
</protein>
<keyword evidence="6 9" id="KW-0051">Antiviral defense</keyword>
<comment type="similarity">
    <text evidence="9">Belongs to the CRISPR-associated endonuclease Cas1 family.</text>
</comment>
<dbReference type="RefSeq" id="WP_010413203.1">
    <property type="nucleotide sequence ID" value="NZ_MCRM02000006.1"/>
</dbReference>
<comment type="function">
    <text evidence="9">CRISPR (clustered regularly interspaced short palindromic repeat), is an adaptive immune system that provides protection against mobile genetic elements (viruses, transposable elements and conjugative plasmids). CRISPR clusters contain spacers, sequences complementary to antecedent mobile elements, and target invading nucleic acids. CRISPR clusters are transcribed and processed into CRISPR RNA (crRNA). Acts as a dsDNA endonuclease. Involved in the integration of spacer DNA into the CRISPR cassette.</text>
</comment>
<dbReference type="Gene3D" id="1.20.120.920">
    <property type="entry name" value="CRISPR-associated endonuclease Cas1, C-terminal domain"/>
    <property type="match status" value="1"/>
</dbReference>
<keyword evidence="8 9" id="KW-0464">Manganese</keyword>
<evidence type="ECO:0000256" key="8">
    <source>
        <dbReference type="ARBA" id="ARBA00023211"/>
    </source>
</evidence>
<feature type="binding site" evidence="9">
    <location>
        <position position="160"/>
    </location>
    <ligand>
        <name>Mn(2+)</name>
        <dbReference type="ChEBI" id="CHEBI:29035"/>
    </ligand>
</feature>
<dbReference type="InterPro" id="IPR042206">
    <property type="entry name" value="CRISPR-assoc_Cas1_C"/>
</dbReference>
<keyword evidence="11" id="KW-1185">Reference proteome</keyword>
<keyword evidence="3 9" id="KW-0255">Endonuclease</keyword>
<evidence type="ECO:0000256" key="4">
    <source>
        <dbReference type="ARBA" id="ARBA00022801"/>
    </source>
</evidence>
<name>A0ABX4YJV3_9LEPT</name>
<dbReference type="InterPro" id="IPR019858">
    <property type="entry name" value="CRISPR-assoc_Cas1_HMARI/TNEAP"/>
</dbReference>
<keyword evidence="7 9" id="KW-0238">DNA-binding</keyword>
<evidence type="ECO:0000256" key="3">
    <source>
        <dbReference type="ARBA" id="ARBA00022759"/>
    </source>
</evidence>